<dbReference type="Gene3D" id="2.60.40.650">
    <property type="match status" value="1"/>
</dbReference>
<dbReference type="Gene3D" id="3.90.420.10">
    <property type="entry name" value="Oxidoreductase, molybdopterin-binding domain"/>
    <property type="match status" value="1"/>
</dbReference>
<dbReference type="GO" id="GO:0008482">
    <property type="term" value="F:sulfite oxidase activity"/>
    <property type="evidence" value="ECO:0007669"/>
    <property type="project" value="TreeGrafter"/>
</dbReference>
<dbReference type="EMBL" id="MPZM01000002">
    <property type="protein sequence ID" value="PPL18317.1"/>
    <property type="molecule type" value="Genomic_DNA"/>
</dbReference>
<dbReference type="InterPro" id="IPR030835">
    <property type="entry name" value="Sulfite_DH_SoxC"/>
</dbReference>
<reference evidence="8" key="1">
    <citation type="submission" date="2016-11" db="EMBL/GenBank/DDBJ databases">
        <authorList>
            <person name="Sisinthy S."/>
            <person name="Ara S."/>
            <person name="Gundlapally S.R."/>
        </authorList>
    </citation>
    <scope>NUCLEOTIDE SEQUENCE [LARGE SCALE GENOMIC DNA]</scope>
    <source>
        <strain evidence="8">V1-41</strain>
    </source>
</reference>
<dbReference type="Pfam" id="PF03404">
    <property type="entry name" value="Mo-co_dimer"/>
    <property type="match status" value="1"/>
</dbReference>
<dbReference type="GO" id="GO:0020037">
    <property type="term" value="F:heme binding"/>
    <property type="evidence" value="ECO:0007669"/>
    <property type="project" value="TreeGrafter"/>
</dbReference>
<dbReference type="GO" id="GO:0030151">
    <property type="term" value="F:molybdenum ion binding"/>
    <property type="evidence" value="ECO:0007669"/>
    <property type="project" value="InterPro"/>
</dbReference>
<proteinExistence type="predicted"/>
<dbReference type="InterPro" id="IPR014756">
    <property type="entry name" value="Ig_E-set"/>
</dbReference>
<feature type="domain" description="Oxidoreductase molybdopterin-binding" evidence="5">
    <location>
        <begin position="110"/>
        <end position="270"/>
    </location>
</feature>
<keyword evidence="8" id="KW-1185">Reference proteome</keyword>
<keyword evidence="4" id="KW-0560">Oxidoreductase</keyword>
<dbReference type="NCBIfam" id="TIGR04555">
    <property type="entry name" value="sulfite_DH_soxC"/>
    <property type="match status" value="1"/>
</dbReference>
<dbReference type="PANTHER" id="PTHR19372:SF7">
    <property type="entry name" value="SULFITE OXIDASE, MITOCHONDRIAL"/>
    <property type="match status" value="1"/>
</dbReference>
<dbReference type="InterPro" id="IPR008335">
    <property type="entry name" value="Mopterin_OxRdtase_euk"/>
</dbReference>
<dbReference type="InterPro" id="IPR036374">
    <property type="entry name" value="OxRdtase_Mopterin-bd_sf"/>
</dbReference>
<comment type="caution">
    <text evidence="7">The sequence shown here is derived from an EMBL/GenBank/DDBJ whole genome shotgun (WGS) entry which is preliminary data.</text>
</comment>
<dbReference type="InterPro" id="IPR000572">
    <property type="entry name" value="OxRdtase_Mopterin-bd_dom"/>
</dbReference>
<evidence type="ECO:0000313" key="7">
    <source>
        <dbReference type="EMBL" id="PPL18317.1"/>
    </source>
</evidence>
<keyword evidence="3" id="KW-0479">Metal-binding</keyword>
<evidence type="ECO:0000313" key="8">
    <source>
        <dbReference type="Proteomes" id="UP000242231"/>
    </source>
</evidence>
<dbReference type="AlphaFoldDB" id="A0A2P5TRA7"/>
<evidence type="ECO:0000256" key="2">
    <source>
        <dbReference type="ARBA" id="ARBA00022505"/>
    </source>
</evidence>
<organism evidence="7 8">
    <name type="scientific">Oceanisphaera arctica</name>
    <dbReference type="NCBI Taxonomy" id="641510"/>
    <lineage>
        <taxon>Bacteria</taxon>
        <taxon>Pseudomonadati</taxon>
        <taxon>Pseudomonadota</taxon>
        <taxon>Gammaproteobacteria</taxon>
        <taxon>Aeromonadales</taxon>
        <taxon>Aeromonadaceae</taxon>
        <taxon>Oceanisphaera</taxon>
    </lineage>
</organism>
<dbReference type="InterPro" id="IPR005066">
    <property type="entry name" value="MoCF_OxRdtse_dimer"/>
</dbReference>
<keyword evidence="2" id="KW-0500">Molybdenum</keyword>
<comment type="cofactor">
    <cofactor evidence="1">
        <name>Mo-molybdopterin</name>
        <dbReference type="ChEBI" id="CHEBI:71302"/>
    </cofactor>
</comment>
<evidence type="ECO:0000259" key="5">
    <source>
        <dbReference type="Pfam" id="PF00174"/>
    </source>
</evidence>
<dbReference type="FunFam" id="3.90.420.10:FF:000006">
    <property type="entry name" value="Sulfur dehydrogenase subunit SoxC"/>
    <property type="match status" value="1"/>
</dbReference>
<accession>A0A2P5TRA7</accession>
<dbReference type="GO" id="GO:0006790">
    <property type="term" value="P:sulfur compound metabolic process"/>
    <property type="evidence" value="ECO:0007669"/>
    <property type="project" value="TreeGrafter"/>
</dbReference>
<dbReference type="PRINTS" id="PR00407">
    <property type="entry name" value="EUMOPTERIN"/>
</dbReference>
<dbReference type="SUPFAM" id="SSF81296">
    <property type="entry name" value="E set domains"/>
    <property type="match status" value="1"/>
</dbReference>
<dbReference type="SUPFAM" id="SSF56524">
    <property type="entry name" value="Oxidoreductase molybdopterin-binding domain"/>
    <property type="match status" value="1"/>
</dbReference>
<evidence type="ECO:0000259" key="6">
    <source>
        <dbReference type="Pfam" id="PF03404"/>
    </source>
</evidence>
<evidence type="ECO:0000256" key="4">
    <source>
        <dbReference type="ARBA" id="ARBA00023002"/>
    </source>
</evidence>
<dbReference type="Pfam" id="PF00174">
    <property type="entry name" value="Oxidored_molyb"/>
    <property type="match status" value="1"/>
</dbReference>
<sequence length="425" mass="46711">MPENVARRRLLSGIVASGSALVMSGLFRQAEAADPLPIPKWTKSLGEPVAARPYGLPSPFEKAVIRRESAAEFSPPGYVPPLSTSSWALTPLQDLHGSITPNGLFFERHHGGLPTIDPAQHRLVIHGLVKREILFSMEDLIRFPAVSKFHFLECSGNSDTSLEGNHGQTAQDVHGLVSCAQWTGVMLSTLLREAGIDTDKARYILAEGADGAAMLRTIPISRAMDDCMIVYAQNGERLRPEQGYPIRLLVPGCEGNINVKWLRRLEVSDIPAFSREETSKYTDLTGPDGIAHKSSLFMEAKSLITFPSGGHELPEAGHYEIRGIAWSGRGKISGVDVSVDGGKNWQPANLAEPVLAKCLTSFTLPWRWDKSPATLISRARDETGYVQPYLEQLFKTRGKFFVYHNNAMQPWRIDSNGKVTNGNKG</sequence>
<gene>
    <name evidence="7" type="ORF">UN63_01220</name>
</gene>
<evidence type="ECO:0000256" key="1">
    <source>
        <dbReference type="ARBA" id="ARBA00001924"/>
    </source>
</evidence>
<evidence type="ECO:0000256" key="3">
    <source>
        <dbReference type="ARBA" id="ARBA00022723"/>
    </source>
</evidence>
<name>A0A2P5TRA7_9GAMM</name>
<feature type="domain" description="Moybdenum cofactor oxidoreductase dimerisation" evidence="6">
    <location>
        <begin position="298"/>
        <end position="408"/>
    </location>
</feature>
<dbReference type="Proteomes" id="UP000242231">
    <property type="component" value="Unassembled WGS sequence"/>
</dbReference>
<dbReference type="GO" id="GO:0043546">
    <property type="term" value="F:molybdopterin cofactor binding"/>
    <property type="evidence" value="ECO:0007669"/>
    <property type="project" value="TreeGrafter"/>
</dbReference>
<dbReference type="PROSITE" id="PS51318">
    <property type="entry name" value="TAT"/>
    <property type="match status" value="1"/>
</dbReference>
<dbReference type="PANTHER" id="PTHR19372">
    <property type="entry name" value="SULFITE REDUCTASE"/>
    <property type="match status" value="1"/>
</dbReference>
<dbReference type="InterPro" id="IPR006311">
    <property type="entry name" value="TAT_signal"/>
</dbReference>
<protein>
    <submittedName>
        <fullName evidence="7">Sulfite dehydrogenase</fullName>
    </submittedName>
</protein>